<dbReference type="PROSITE" id="PS00463">
    <property type="entry name" value="ZN2_CY6_FUNGAL_1"/>
    <property type="match status" value="1"/>
</dbReference>
<keyword evidence="10" id="KW-1185">Reference proteome</keyword>
<dbReference type="PANTHER" id="PTHR31845">
    <property type="entry name" value="FINGER DOMAIN PROTEIN, PUTATIVE-RELATED"/>
    <property type="match status" value="1"/>
</dbReference>
<proteinExistence type="predicted"/>
<evidence type="ECO:0000313" key="9">
    <source>
        <dbReference type="EMBL" id="SCW00316.1"/>
    </source>
</evidence>
<keyword evidence="3" id="KW-0862">Zinc</keyword>
<evidence type="ECO:0000256" key="1">
    <source>
        <dbReference type="ARBA" id="ARBA00004123"/>
    </source>
</evidence>
<dbReference type="GO" id="GO:0000981">
    <property type="term" value="F:DNA-binding transcription factor activity, RNA polymerase II-specific"/>
    <property type="evidence" value="ECO:0007669"/>
    <property type="project" value="InterPro"/>
</dbReference>
<dbReference type="AlphaFoldDB" id="A0A1G4M8Z0"/>
<sequence>MVESNEKINKPSGVIKRRGRRALRACDGCRRLKTRCIPSPLPNEIQCLRCDSLKIRCSFQDLLEDTDSADEICVQKTPQVQPLHESAEWTKRLLKSGYSTDDLALHSKLLHAINENVLKVIDMMEGSNNSQLSVGALPKARTIDSALIDAVKMMASTSSQTLIPSNPSTSQSRCGTPILDDSLLKTEQRHFAPYLASPFTMVSQMISRDNLPLPIFKLHESDMLQQDPLDDIVTLNLVTLEEVHWLMQDFRDRYGNWCSFPETISTEKLVSNIRSRNASLLLSASCVMALRYTVKYHDLKTRVYKNLLFKLKSDLETSLKCVPQTTEFIQAIVILSIYASSFSSDIMSVDAWYLSGIGLQQYLTRNIADALLRSVNDKATTSEFFSFGISNNLVSPQENIFDQDMRFERLTSFRLWNHLCLVHITHCVFSGRMCIVDEVRADLCRRTLELSNSTNFDGRMVAEISLQLIVYNFMQQCNTEIIGKPSNDPTAFDTVIDELRDWIDEWGYLFSQPIQPTTQYVEFAYHYGYATVLYTWFHKCYRLAKSQVGRKELKSQESQGLKSAKRSAVGEYLNSQYPVEEVIGAIPHEKQLEMLDHAHRSVETMINDNFSSFRYLSDQLFFSCMHCSLICLMVAHSLYHAEECQLKDSHLEKILTDVKKFSLRLQKIREGELKSFWVEEVDLKVPSVILQYHKAIESCLQDKFPEYEINVDDDL</sequence>
<evidence type="ECO:0000256" key="4">
    <source>
        <dbReference type="ARBA" id="ARBA00023015"/>
    </source>
</evidence>
<organism evidence="9 10">
    <name type="scientific">Lachancea fermentati</name>
    <name type="common">Zygosaccharomyces fermentati</name>
    <dbReference type="NCBI Taxonomy" id="4955"/>
    <lineage>
        <taxon>Eukaryota</taxon>
        <taxon>Fungi</taxon>
        <taxon>Dikarya</taxon>
        <taxon>Ascomycota</taxon>
        <taxon>Saccharomycotina</taxon>
        <taxon>Saccharomycetes</taxon>
        <taxon>Saccharomycetales</taxon>
        <taxon>Saccharomycetaceae</taxon>
        <taxon>Lachancea</taxon>
    </lineage>
</organism>
<evidence type="ECO:0000256" key="2">
    <source>
        <dbReference type="ARBA" id="ARBA00022723"/>
    </source>
</evidence>
<dbReference type="GO" id="GO:0000976">
    <property type="term" value="F:transcription cis-regulatory region binding"/>
    <property type="evidence" value="ECO:0007669"/>
    <property type="project" value="TreeGrafter"/>
</dbReference>
<dbReference type="SUPFAM" id="SSF57701">
    <property type="entry name" value="Zn2/Cys6 DNA-binding domain"/>
    <property type="match status" value="1"/>
</dbReference>
<reference evidence="9 10" key="1">
    <citation type="submission" date="2016-03" db="EMBL/GenBank/DDBJ databases">
        <authorList>
            <person name="Devillers H."/>
        </authorList>
    </citation>
    <scope>NUCLEOTIDE SEQUENCE [LARGE SCALE GENOMIC DNA]</scope>
    <source>
        <strain evidence="9">CBS 6772</strain>
    </source>
</reference>
<name>A0A1G4M8Z0_LACFM</name>
<dbReference type="GO" id="GO:0008270">
    <property type="term" value="F:zinc ion binding"/>
    <property type="evidence" value="ECO:0007669"/>
    <property type="project" value="InterPro"/>
</dbReference>
<evidence type="ECO:0000256" key="7">
    <source>
        <dbReference type="ARBA" id="ARBA00023242"/>
    </source>
</evidence>
<evidence type="ECO:0000256" key="3">
    <source>
        <dbReference type="ARBA" id="ARBA00022833"/>
    </source>
</evidence>
<dbReference type="OMA" id="CLQDKFP"/>
<dbReference type="OrthoDB" id="2595934at2759"/>
<evidence type="ECO:0000259" key="8">
    <source>
        <dbReference type="PROSITE" id="PS50048"/>
    </source>
</evidence>
<keyword evidence="7" id="KW-0539">Nucleus</keyword>
<dbReference type="InterPro" id="IPR036864">
    <property type="entry name" value="Zn2-C6_fun-type_DNA-bd_sf"/>
</dbReference>
<dbReference type="EMBL" id="LT598485">
    <property type="protein sequence ID" value="SCW00316.1"/>
    <property type="molecule type" value="Genomic_DNA"/>
</dbReference>
<dbReference type="GO" id="GO:0005634">
    <property type="term" value="C:nucleus"/>
    <property type="evidence" value="ECO:0007669"/>
    <property type="project" value="UniProtKB-SubCell"/>
</dbReference>
<keyword evidence="4" id="KW-0805">Transcription regulation</keyword>
<comment type="subcellular location">
    <subcellularLocation>
        <location evidence="1">Nucleus</location>
    </subcellularLocation>
</comment>
<dbReference type="InterPro" id="IPR051089">
    <property type="entry name" value="prtT"/>
</dbReference>
<evidence type="ECO:0000256" key="5">
    <source>
        <dbReference type="ARBA" id="ARBA00023125"/>
    </source>
</evidence>
<accession>A0A1G4M8Z0</accession>
<keyword evidence="6" id="KW-0804">Transcription</keyword>
<keyword evidence="2" id="KW-0479">Metal-binding</keyword>
<dbReference type="PANTHER" id="PTHR31845:SF34">
    <property type="entry name" value="TRANSCRIPTIONAL ACTIVATOR OF PROTEASES PRTT"/>
    <property type="match status" value="1"/>
</dbReference>
<gene>
    <name evidence="9" type="ORF">LAFE_0C01464G</name>
</gene>
<feature type="domain" description="Zn(2)-C6 fungal-type" evidence="8">
    <location>
        <begin position="25"/>
        <end position="59"/>
    </location>
</feature>
<dbReference type="SMART" id="SM00066">
    <property type="entry name" value="GAL4"/>
    <property type="match status" value="1"/>
</dbReference>
<dbReference type="STRING" id="4955.A0A1G4M8Z0"/>
<dbReference type="InterPro" id="IPR001138">
    <property type="entry name" value="Zn2Cys6_DnaBD"/>
</dbReference>
<evidence type="ECO:0000313" key="10">
    <source>
        <dbReference type="Proteomes" id="UP000190831"/>
    </source>
</evidence>
<keyword evidence="5" id="KW-0238">DNA-binding</keyword>
<dbReference type="PROSITE" id="PS50048">
    <property type="entry name" value="ZN2_CY6_FUNGAL_2"/>
    <property type="match status" value="1"/>
</dbReference>
<protein>
    <submittedName>
        <fullName evidence="9">LAFE_0C01464g1_1</fullName>
    </submittedName>
</protein>
<dbReference type="CDD" id="cd00067">
    <property type="entry name" value="GAL4"/>
    <property type="match status" value="1"/>
</dbReference>
<evidence type="ECO:0000256" key="6">
    <source>
        <dbReference type="ARBA" id="ARBA00023163"/>
    </source>
</evidence>
<dbReference type="Gene3D" id="4.10.240.10">
    <property type="entry name" value="Zn(2)-C6 fungal-type DNA-binding domain"/>
    <property type="match status" value="1"/>
</dbReference>
<dbReference type="Proteomes" id="UP000190831">
    <property type="component" value="Chromosome C"/>
</dbReference>